<protein>
    <submittedName>
        <fullName evidence="2">Uncharacterized protein</fullName>
    </submittedName>
</protein>
<comment type="caution">
    <text evidence="2">The sequence shown here is derived from an EMBL/GenBank/DDBJ whole genome shotgun (WGS) entry which is preliminary data.</text>
</comment>
<reference evidence="3" key="1">
    <citation type="submission" date="2016-02" db="EMBL/GenBank/DDBJ databases">
        <authorList>
            <person name="Shin S.-K."/>
            <person name="Yi H."/>
            <person name="Kim E."/>
        </authorList>
    </citation>
    <scope>NUCLEOTIDE SEQUENCE [LARGE SCALE GENOMIC DNA]</scope>
    <source>
        <strain evidence="3">LPB0003</strain>
    </source>
</reference>
<dbReference type="EMBL" id="LSFM01000025">
    <property type="protein sequence ID" value="OBY61834.1"/>
    <property type="molecule type" value="Genomic_DNA"/>
</dbReference>
<name>A0A1B8TQK0_9FLAO</name>
<sequence>MKNILLVLGFIFIASSSFAQKKDDLKSFEFKNAKVSKYTSQNTVITINSTKSNLKSYQFKNHKIWENKKEDSKIVAIEPSKKAKLMGPKYKNFKH</sequence>
<dbReference type="Proteomes" id="UP000092584">
    <property type="component" value="Unassembled WGS sequence"/>
</dbReference>
<accession>A0A1B8TQK0</accession>
<keyword evidence="3" id="KW-1185">Reference proteome</keyword>
<evidence type="ECO:0000313" key="3">
    <source>
        <dbReference type="Proteomes" id="UP000092584"/>
    </source>
</evidence>
<proteinExistence type="predicted"/>
<feature type="signal peptide" evidence="1">
    <location>
        <begin position="1"/>
        <end position="19"/>
    </location>
</feature>
<evidence type="ECO:0000256" key="1">
    <source>
        <dbReference type="SAM" id="SignalP"/>
    </source>
</evidence>
<dbReference type="RefSeq" id="WP_065320201.1">
    <property type="nucleotide sequence ID" value="NZ_LSFM01000025.1"/>
</dbReference>
<feature type="chain" id="PRO_5008615411" evidence="1">
    <location>
        <begin position="20"/>
        <end position="95"/>
    </location>
</feature>
<keyword evidence="1" id="KW-0732">Signal</keyword>
<evidence type="ECO:0000313" key="2">
    <source>
        <dbReference type="EMBL" id="OBY61834.1"/>
    </source>
</evidence>
<dbReference type="AlphaFoldDB" id="A0A1B8TQK0"/>
<gene>
    <name evidence="2" type="ORF">LPB3_13635</name>
</gene>
<organism evidence="2 3">
    <name type="scientific">Polaribacter vadi</name>
    <dbReference type="NCBI Taxonomy" id="1774273"/>
    <lineage>
        <taxon>Bacteria</taxon>
        <taxon>Pseudomonadati</taxon>
        <taxon>Bacteroidota</taxon>
        <taxon>Flavobacteriia</taxon>
        <taxon>Flavobacteriales</taxon>
        <taxon>Flavobacteriaceae</taxon>
    </lineage>
</organism>